<keyword evidence="3" id="KW-1185">Reference proteome</keyword>
<dbReference type="Pfam" id="PF04073">
    <property type="entry name" value="tRNA_edit"/>
    <property type="match status" value="1"/>
</dbReference>
<gene>
    <name evidence="2" type="ORF">Nans01_25680</name>
</gene>
<dbReference type="SUPFAM" id="SSF55826">
    <property type="entry name" value="YbaK/ProRS associated domain"/>
    <property type="match status" value="1"/>
</dbReference>
<dbReference type="GO" id="GO:0002161">
    <property type="term" value="F:aminoacyl-tRNA deacylase activity"/>
    <property type="evidence" value="ECO:0007669"/>
    <property type="project" value="InterPro"/>
</dbReference>
<accession>A0A9W6P724</accession>
<dbReference type="InterPro" id="IPR007214">
    <property type="entry name" value="YbaK/aa-tRNA-synth-assoc-dom"/>
</dbReference>
<reference evidence="2" key="1">
    <citation type="submission" date="2023-02" db="EMBL/GenBank/DDBJ databases">
        <title>Nocardiopsis ansamitocini NBRC 112285.</title>
        <authorList>
            <person name="Ichikawa N."/>
            <person name="Sato H."/>
            <person name="Tonouchi N."/>
        </authorList>
    </citation>
    <scope>NUCLEOTIDE SEQUENCE</scope>
    <source>
        <strain evidence="2">NBRC 112285</strain>
    </source>
</reference>
<dbReference type="InterPro" id="IPR036754">
    <property type="entry name" value="YbaK/aa-tRNA-synt-asso_dom_sf"/>
</dbReference>
<name>A0A9W6P724_9ACTN</name>
<dbReference type="EMBL" id="BSQG01000004">
    <property type="protein sequence ID" value="GLU48217.1"/>
    <property type="molecule type" value="Genomic_DNA"/>
</dbReference>
<dbReference type="CDD" id="cd04332">
    <property type="entry name" value="YbaK_like"/>
    <property type="match status" value="1"/>
</dbReference>
<sequence length="161" mass="17386">MISVMNHSFALTPGEILSAKSIPFSAFEHVPIRTLDDIERELALPPELLLKTMAFRVADSHLVLAALPILSRVHYGRLARSVNVSRSLLRQAEEADLQELGMEPGGVSPLTRLPGVVVVFDSAVQRMDTVYCGSGRADATIKIKAGDLAAAVDARFAEIAH</sequence>
<evidence type="ECO:0000313" key="2">
    <source>
        <dbReference type="EMBL" id="GLU48217.1"/>
    </source>
</evidence>
<protein>
    <recommendedName>
        <fullName evidence="1">YbaK/aminoacyl-tRNA synthetase-associated domain-containing protein</fullName>
    </recommendedName>
</protein>
<comment type="caution">
    <text evidence="2">The sequence shown here is derived from an EMBL/GenBank/DDBJ whole genome shotgun (WGS) entry which is preliminary data.</text>
</comment>
<evidence type="ECO:0000313" key="3">
    <source>
        <dbReference type="Proteomes" id="UP001165092"/>
    </source>
</evidence>
<dbReference type="AlphaFoldDB" id="A0A9W6P724"/>
<evidence type="ECO:0000259" key="1">
    <source>
        <dbReference type="Pfam" id="PF04073"/>
    </source>
</evidence>
<feature type="domain" description="YbaK/aminoacyl-tRNA synthetase-associated" evidence="1">
    <location>
        <begin position="29"/>
        <end position="149"/>
    </location>
</feature>
<dbReference type="Gene3D" id="3.90.960.10">
    <property type="entry name" value="YbaK/aminoacyl-tRNA synthetase-associated domain"/>
    <property type="match status" value="1"/>
</dbReference>
<proteinExistence type="predicted"/>
<organism evidence="2 3">
    <name type="scientific">Nocardiopsis ansamitocini</name>
    <dbReference type="NCBI Taxonomy" id="1670832"/>
    <lineage>
        <taxon>Bacteria</taxon>
        <taxon>Bacillati</taxon>
        <taxon>Actinomycetota</taxon>
        <taxon>Actinomycetes</taxon>
        <taxon>Streptosporangiales</taxon>
        <taxon>Nocardiopsidaceae</taxon>
        <taxon>Nocardiopsis</taxon>
    </lineage>
</organism>
<dbReference type="Proteomes" id="UP001165092">
    <property type="component" value="Unassembled WGS sequence"/>
</dbReference>